<dbReference type="Pfam" id="PF12724">
    <property type="entry name" value="Flavodoxin_5"/>
    <property type="match status" value="1"/>
</dbReference>
<dbReference type="InterPro" id="IPR047964">
    <property type="entry name" value="EFR1-like"/>
</dbReference>
<dbReference type="GO" id="GO:0010181">
    <property type="term" value="F:FMN binding"/>
    <property type="evidence" value="ECO:0007669"/>
    <property type="project" value="InterPro"/>
</dbReference>
<proteinExistence type="predicted"/>
<dbReference type="PROSITE" id="PS00198">
    <property type="entry name" value="4FE4S_FER_1"/>
    <property type="match status" value="1"/>
</dbReference>
<dbReference type="InterPro" id="IPR017896">
    <property type="entry name" value="4Fe4S_Fe-S-bd"/>
</dbReference>
<dbReference type="SUPFAM" id="SSF54862">
    <property type="entry name" value="4Fe-4S ferredoxins"/>
    <property type="match status" value="1"/>
</dbReference>
<reference evidence="3" key="1">
    <citation type="journal article" date="2015" name="Proc. Natl. Acad. Sci. U.S.A.">
        <title>Networks of energetic and metabolic interactions define dynamics in microbial communities.</title>
        <authorList>
            <person name="Embree M."/>
            <person name="Liu J.K."/>
            <person name="Al-Bassam M.M."/>
            <person name="Zengler K."/>
        </authorList>
    </citation>
    <scope>NUCLEOTIDE SEQUENCE</scope>
</reference>
<dbReference type="Pfam" id="PF12800">
    <property type="entry name" value="Fer4_4"/>
    <property type="match status" value="2"/>
</dbReference>
<gene>
    <name evidence="3" type="ORF">ASZ90_006938</name>
</gene>
<evidence type="ECO:0000313" key="3">
    <source>
        <dbReference type="EMBL" id="KUG23277.1"/>
    </source>
</evidence>
<name>A0A0W8FQQ5_9ZZZZ</name>
<organism evidence="3">
    <name type="scientific">hydrocarbon metagenome</name>
    <dbReference type="NCBI Taxonomy" id="938273"/>
    <lineage>
        <taxon>unclassified sequences</taxon>
        <taxon>metagenomes</taxon>
        <taxon>ecological metagenomes</taxon>
    </lineage>
</organism>
<protein>
    <submittedName>
        <fullName evidence="3">Ferredoxin</fullName>
    </submittedName>
</protein>
<dbReference type="SUPFAM" id="SSF52218">
    <property type="entry name" value="Flavoproteins"/>
    <property type="match status" value="1"/>
</dbReference>
<feature type="domain" description="4Fe-4S ferredoxin-type" evidence="2">
    <location>
        <begin position="223"/>
        <end position="249"/>
    </location>
</feature>
<dbReference type="InterPro" id="IPR008254">
    <property type="entry name" value="Flavodoxin/NO_synth"/>
</dbReference>
<feature type="domain" description="Flavodoxin-like" evidence="1">
    <location>
        <begin position="3"/>
        <end position="150"/>
    </location>
</feature>
<dbReference type="NCBIfam" id="NF038196">
    <property type="entry name" value="ferrodoxin_EFR1"/>
    <property type="match status" value="1"/>
</dbReference>
<dbReference type="AlphaFoldDB" id="A0A0W8FQQ5"/>
<comment type="caution">
    <text evidence="3">The sequence shown here is derived from an EMBL/GenBank/DDBJ whole genome shotgun (WGS) entry which is preliminary data.</text>
</comment>
<dbReference type="PROSITE" id="PS51379">
    <property type="entry name" value="4FE4S_FER_2"/>
    <property type="match status" value="2"/>
</dbReference>
<feature type="domain" description="4Fe-4S ferredoxin-type" evidence="2">
    <location>
        <begin position="193"/>
        <end position="222"/>
    </location>
</feature>
<evidence type="ECO:0000259" key="2">
    <source>
        <dbReference type="PROSITE" id="PS51379"/>
    </source>
</evidence>
<dbReference type="InterPro" id="IPR029039">
    <property type="entry name" value="Flavoprotein-like_sf"/>
</dbReference>
<dbReference type="InterPro" id="IPR026816">
    <property type="entry name" value="Flavodoxin_dom"/>
</dbReference>
<accession>A0A0W8FQQ5</accession>
<dbReference type="Gene3D" id="3.40.50.360">
    <property type="match status" value="1"/>
</dbReference>
<dbReference type="PROSITE" id="PS50902">
    <property type="entry name" value="FLAVODOXIN_LIKE"/>
    <property type="match status" value="1"/>
</dbReference>
<dbReference type="Gene3D" id="3.30.70.20">
    <property type="match status" value="1"/>
</dbReference>
<dbReference type="InterPro" id="IPR017900">
    <property type="entry name" value="4Fe4S_Fe_S_CS"/>
</dbReference>
<evidence type="ECO:0000259" key="1">
    <source>
        <dbReference type="PROSITE" id="PS50902"/>
    </source>
</evidence>
<dbReference type="EMBL" id="LNQE01000914">
    <property type="protein sequence ID" value="KUG23277.1"/>
    <property type="molecule type" value="Genomic_DNA"/>
</dbReference>
<sequence length="277" mass="30774">MNITIVYFSQTGQTHKVAEAMATALRKKKHSVRLSAIQDVNQEDIKKCDLLGVGSPCFESQAPSPVKTWIRSWPVLQNKQAFVFATAGGAPGLVLYDLTRELRKKGAAVIGGFMSRGMVHHPAPCLIGRLPNRPNARDLSEARTFALAVDKHLKSGSDGNVPESRPDALKPTLGFYQLVGLIAKPFLLRIILPKPKLTQNLCNQCQICARECPVQSITLAPYPVIDSRCIRCYNCQNICPKKALDESWWYGNLVIMSLYNTIFARLFGDIKRGESIY</sequence>